<accession>A0A1M5IX97</accession>
<dbReference type="EMBL" id="FQUQ01000005">
    <property type="protein sequence ID" value="SHG32978.1"/>
    <property type="molecule type" value="Genomic_DNA"/>
</dbReference>
<organism evidence="2 3">
    <name type="scientific">Pedobacter caeni</name>
    <dbReference type="NCBI Taxonomy" id="288992"/>
    <lineage>
        <taxon>Bacteria</taxon>
        <taxon>Pseudomonadati</taxon>
        <taxon>Bacteroidota</taxon>
        <taxon>Sphingobacteriia</taxon>
        <taxon>Sphingobacteriales</taxon>
        <taxon>Sphingobacteriaceae</taxon>
        <taxon>Pedobacter</taxon>
    </lineage>
</organism>
<dbReference type="AlphaFoldDB" id="A0A1M5IX97"/>
<keyword evidence="1" id="KW-0472">Membrane</keyword>
<dbReference type="STRING" id="288992.SAMN04488522_105105"/>
<protein>
    <submittedName>
        <fullName evidence="2">Uncharacterized protein</fullName>
    </submittedName>
</protein>
<evidence type="ECO:0000313" key="2">
    <source>
        <dbReference type="EMBL" id="SHG32978.1"/>
    </source>
</evidence>
<evidence type="ECO:0000313" key="3">
    <source>
        <dbReference type="Proteomes" id="UP000184287"/>
    </source>
</evidence>
<dbReference type="Proteomes" id="UP000184287">
    <property type="component" value="Unassembled WGS sequence"/>
</dbReference>
<gene>
    <name evidence="2" type="ORF">SAMN04488522_105105</name>
</gene>
<keyword evidence="3" id="KW-1185">Reference proteome</keyword>
<dbReference type="RefSeq" id="WP_073234353.1">
    <property type="nucleotide sequence ID" value="NZ_FQUQ01000005.1"/>
</dbReference>
<dbReference type="OrthoDB" id="531614at2"/>
<keyword evidence="1" id="KW-0812">Transmembrane</keyword>
<evidence type="ECO:0000256" key="1">
    <source>
        <dbReference type="SAM" id="Phobius"/>
    </source>
</evidence>
<name>A0A1M5IX97_9SPHI</name>
<proteinExistence type="predicted"/>
<sequence length="143" mass="16866">MSILTALLLGIIISTTLITFVSGYYEVIWFHIKKGFKAINKRKTFWIPYPENLTTDEEIANYIKSNRISFPEPEEWDLLLSSMIKEMIVAGWNTKIPIYTKLKQGNYELHVITEDNILCNRLYAIIHKYEEKYDFPDSSYDDE</sequence>
<feature type="transmembrane region" description="Helical" evidence="1">
    <location>
        <begin position="6"/>
        <end position="32"/>
    </location>
</feature>
<keyword evidence="1" id="KW-1133">Transmembrane helix</keyword>
<reference evidence="3" key="1">
    <citation type="submission" date="2016-11" db="EMBL/GenBank/DDBJ databases">
        <authorList>
            <person name="Varghese N."/>
            <person name="Submissions S."/>
        </authorList>
    </citation>
    <scope>NUCLEOTIDE SEQUENCE [LARGE SCALE GENOMIC DNA]</scope>
    <source>
        <strain evidence="3">DSM 16990</strain>
    </source>
</reference>